<dbReference type="AlphaFoldDB" id="A0A6M8AZ15"/>
<dbReference type="Proteomes" id="UP000504752">
    <property type="component" value="Chromosome"/>
</dbReference>
<protein>
    <submittedName>
        <fullName evidence="2">DUF2786 domain-containing protein</fullName>
    </submittedName>
</protein>
<proteinExistence type="predicted"/>
<gene>
    <name evidence="2" type="ORF">HPC72_03585</name>
</gene>
<organism evidence="2 3">
    <name type="scientific">Actinomyces marmotae</name>
    <dbReference type="NCBI Taxonomy" id="2737173"/>
    <lineage>
        <taxon>Bacteria</taxon>
        <taxon>Bacillati</taxon>
        <taxon>Actinomycetota</taxon>
        <taxon>Actinomycetes</taxon>
        <taxon>Actinomycetales</taxon>
        <taxon>Actinomycetaceae</taxon>
        <taxon>Actinomyces</taxon>
    </lineage>
</organism>
<dbReference type="KEGG" id="amam:HPC72_03585"/>
<dbReference type="InterPro" id="IPR024498">
    <property type="entry name" value="DUF2786"/>
</dbReference>
<keyword evidence="3" id="KW-1185">Reference proteome</keyword>
<feature type="domain" description="DUF2786" evidence="1">
    <location>
        <begin position="6"/>
        <end position="45"/>
    </location>
</feature>
<name>A0A6M8AZ15_9ACTO</name>
<evidence type="ECO:0000313" key="3">
    <source>
        <dbReference type="Proteomes" id="UP000504752"/>
    </source>
</evidence>
<dbReference type="Pfam" id="PF10979">
    <property type="entry name" value="DUF2786"/>
    <property type="match status" value="1"/>
</dbReference>
<accession>A0A6M8AZ15</accession>
<evidence type="ECO:0000259" key="1">
    <source>
        <dbReference type="Pfam" id="PF10979"/>
    </source>
</evidence>
<reference evidence="2 3" key="1">
    <citation type="submission" date="2020-05" db="EMBL/GenBank/DDBJ databases">
        <title>Actinomyces sp. zg-325.</title>
        <authorList>
            <person name="Yang C."/>
        </authorList>
    </citation>
    <scope>NUCLEOTIDE SEQUENCE [LARGE SCALE GENOMIC DNA]</scope>
    <source>
        <strain evidence="3">zg-325</strain>
    </source>
</reference>
<dbReference type="EMBL" id="CP053642">
    <property type="protein sequence ID" value="QKD79454.1"/>
    <property type="molecule type" value="Genomic_DNA"/>
</dbReference>
<dbReference type="RefSeq" id="WP_159524310.1">
    <property type="nucleotide sequence ID" value="NZ_CP053642.1"/>
</dbReference>
<sequence>MSIDDKARRTIRRLLAIAGDEAASPAERELAMERATVLMARHSITGLTDDPDARSREVATRSFTVAGGTSTASLALAYGIGQPAYPTIERN</sequence>
<evidence type="ECO:0000313" key="2">
    <source>
        <dbReference type="EMBL" id="QKD79454.1"/>
    </source>
</evidence>